<dbReference type="EMBL" id="PVWQ01000012">
    <property type="protein sequence ID" value="RDW67475.1"/>
    <property type="molecule type" value="Genomic_DNA"/>
</dbReference>
<dbReference type="OrthoDB" id="47007at2759"/>
<evidence type="ECO:0000256" key="4">
    <source>
        <dbReference type="ARBA" id="ARBA00023027"/>
    </source>
</evidence>
<dbReference type="AlphaFoldDB" id="A0A3D8R0E7"/>
<dbReference type="STRING" id="1810919.A0A3D8R0E7"/>
<dbReference type="InterPro" id="IPR057326">
    <property type="entry name" value="KR_dom"/>
</dbReference>
<dbReference type="PANTHER" id="PTHR24321">
    <property type="entry name" value="DEHYDROGENASES, SHORT CHAIN"/>
    <property type="match status" value="1"/>
</dbReference>
<dbReference type="RefSeq" id="XP_026600443.1">
    <property type="nucleotide sequence ID" value="XM_026751357.1"/>
</dbReference>
<dbReference type="SMART" id="SM00822">
    <property type="entry name" value="PKS_KR"/>
    <property type="match status" value="1"/>
</dbReference>
<comment type="similarity">
    <text evidence="1">Belongs to the short-chain dehydrogenases/reductases (SDR) family.</text>
</comment>
<dbReference type="Proteomes" id="UP000256690">
    <property type="component" value="Unassembled WGS sequence"/>
</dbReference>
<evidence type="ECO:0000256" key="2">
    <source>
        <dbReference type="ARBA" id="ARBA00022857"/>
    </source>
</evidence>
<keyword evidence="2" id="KW-0521">NADP</keyword>
<protein>
    <recommendedName>
        <fullName evidence="5">Ketoreductase domain-containing protein</fullName>
    </recommendedName>
</protein>
<keyword evidence="4" id="KW-0520">NAD</keyword>
<dbReference type="CDD" id="cd05233">
    <property type="entry name" value="SDR_c"/>
    <property type="match status" value="1"/>
</dbReference>
<comment type="caution">
    <text evidence="6">The sequence shown here is derived from an EMBL/GenBank/DDBJ whole genome shotgun (WGS) entry which is preliminary data.</text>
</comment>
<dbReference type="InterPro" id="IPR036291">
    <property type="entry name" value="NAD(P)-bd_dom_sf"/>
</dbReference>
<evidence type="ECO:0000313" key="6">
    <source>
        <dbReference type="EMBL" id="RDW67475.1"/>
    </source>
</evidence>
<reference evidence="6 7" key="1">
    <citation type="journal article" date="2018" name="IMA Fungus">
        <title>IMA Genome-F 9: Draft genome sequence of Annulohypoxylon stygium, Aspergillus mulundensis, Berkeleyomyces basicola (syn. Thielaviopsis basicola), Ceratocystis smalleyi, two Cercospora beticola strains, Coleophoma cylindrospora, Fusarium fracticaudum, Phialophora cf. hyalina, and Morchella septimelata.</title>
        <authorList>
            <person name="Wingfield B.D."/>
            <person name="Bills G.F."/>
            <person name="Dong Y."/>
            <person name="Huang W."/>
            <person name="Nel W.J."/>
            <person name="Swalarsk-Parry B.S."/>
            <person name="Vaghefi N."/>
            <person name="Wilken P.M."/>
            <person name="An Z."/>
            <person name="de Beer Z.W."/>
            <person name="De Vos L."/>
            <person name="Chen L."/>
            <person name="Duong T.A."/>
            <person name="Gao Y."/>
            <person name="Hammerbacher A."/>
            <person name="Kikkert J.R."/>
            <person name="Li Y."/>
            <person name="Li H."/>
            <person name="Li K."/>
            <person name="Li Q."/>
            <person name="Liu X."/>
            <person name="Ma X."/>
            <person name="Naidoo K."/>
            <person name="Pethybridge S.J."/>
            <person name="Sun J."/>
            <person name="Steenkamp E.T."/>
            <person name="van der Nest M.A."/>
            <person name="van Wyk S."/>
            <person name="Wingfield M.J."/>
            <person name="Xiong C."/>
            <person name="Yue Q."/>
            <person name="Zhang X."/>
        </authorList>
    </citation>
    <scope>NUCLEOTIDE SEQUENCE [LARGE SCALE GENOMIC DNA]</scope>
    <source>
        <strain evidence="6 7">DSM 5745</strain>
    </source>
</reference>
<dbReference type="GeneID" id="38119711"/>
<dbReference type="PROSITE" id="PS00061">
    <property type="entry name" value="ADH_SHORT"/>
    <property type="match status" value="1"/>
</dbReference>
<keyword evidence="7" id="KW-1185">Reference proteome</keyword>
<evidence type="ECO:0000313" key="7">
    <source>
        <dbReference type="Proteomes" id="UP000256690"/>
    </source>
</evidence>
<dbReference type="GO" id="GO:0044550">
    <property type="term" value="P:secondary metabolite biosynthetic process"/>
    <property type="evidence" value="ECO:0007669"/>
    <property type="project" value="UniProtKB-ARBA"/>
</dbReference>
<organism evidence="6 7">
    <name type="scientific">Aspergillus mulundensis</name>
    <dbReference type="NCBI Taxonomy" id="1810919"/>
    <lineage>
        <taxon>Eukaryota</taxon>
        <taxon>Fungi</taxon>
        <taxon>Dikarya</taxon>
        <taxon>Ascomycota</taxon>
        <taxon>Pezizomycotina</taxon>
        <taxon>Eurotiomycetes</taxon>
        <taxon>Eurotiomycetidae</taxon>
        <taxon>Eurotiales</taxon>
        <taxon>Aspergillaceae</taxon>
        <taxon>Aspergillus</taxon>
        <taxon>Aspergillus subgen. Nidulantes</taxon>
    </lineage>
</organism>
<gene>
    <name evidence="6" type="ORF">DSM5745_09341</name>
</gene>
<dbReference type="PANTHER" id="PTHR24321:SF8">
    <property type="entry name" value="ESTRADIOL 17-BETA-DEHYDROGENASE 8-RELATED"/>
    <property type="match status" value="1"/>
</dbReference>
<feature type="domain" description="Ketoreductase" evidence="5">
    <location>
        <begin position="25"/>
        <end position="203"/>
    </location>
</feature>
<name>A0A3D8R0E7_9EURO</name>
<proteinExistence type="inferred from homology"/>
<dbReference type="FunFam" id="3.40.50.720:FF:000084">
    <property type="entry name" value="Short-chain dehydrogenase reductase"/>
    <property type="match status" value="1"/>
</dbReference>
<evidence type="ECO:0000259" key="5">
    <source>
        <dbReference type="SMART" id="SM00822"/>
    </source>
</evidence>
<dbReference type="SUPFAM" id="SSF51735">
    <property type="entry name" value="NAD(P)-binding Rossmann-fold domains"/>
    <property type="match status" value="1"/>
</dbReference>
<accession>A0A3D8R0E7</accession>
<dbReference type="InterPro" id="IPR020904">
    <property type="entry name" value="Sc_DH/Rdtase_CS"/>
</dbReference>
<dbReference type="Pfam" id="PF13561">
    <property type="entry name" value="adh_short_C2"/>
    <property type="match status" value="1"/>
</dbReference>
<sequence length="268" mass="28575">MAATEPSPPNDLHLPTIQPTKFKDWVVVVTGAAAGIGRETAHHFAAQGAQLILLDINESGLKETQSLIQASGGKADTRKCDVSDEPDVNAAIAWTISTYARIDVLANLAGIYGFQPLTEYSSELYHRHISVNVNGSFFLTRAVLPHMQKAGFGRIIHTSSTTYADPKPGLSAYVMSKAAVVGLVRSAAVEAGPGVTVNAVMPGLIDTEEMRSKDGYEGIREKILENRAVKRDGKPIDVARTIAFLASPEAGFMTGQVVNCSGGETFSF</sequence>
<evidence type="ECO:0000256" key="1">
    <source>
        <dbReference type="ARBA" id="ARBA00006484"/>
    </source>
</evidence>
<dbReference type="GO" id="GO:0016491">
    <property type="term" value="F:oxidoreductase activity"/>
    <property type="evidence" value="ECO:0007669"/>
    <property type="project" value="UniProtKB-KW"/>
</dbReference>
<dbReference type="PRINTS" id="PR00081">
    <property type="entry name" value="GDHRDH"/>
</dbReference>
<keyword evidence="3" id="KW-0560">Oxidoreductase</keyword>
<dbReference type="InterPro" id="IPR002347">
    <property type="entry name" value="SDR_fam"/>
</dbReference>
<dbReference type="Gene3D" id="3.40.50.720">
    <property type="entry name" value="NAD(P)-binding Rossmann-like Domain"/>
    <property type="match status" value="1"/>
</dbReference>
<evidence type="ECO:0000256" key="3">
    <source>
        <dbReference type="ARBA" id="ARBA00023002"/>
    </source>
</evidence>
<dbReference type="PRINTS" id="PR00080">
    <property type="entry name" value="SDRFAMILY"/>
</dbReference>